<evidence type="ECO:0000256" key="1">
    <source>
        <dbReference type="SAM" id="MobiDB-lite"/>
    </source>
</evidence>
<sequence>MEELEKINKEIEAVRTEVEESQRSPVNFTLALEELTQSPVASLNNTNVNQDFPKNDLLPEERWKEPSRNKDSQLRTYVMDHKCPATDLEYDPLPNYSAELLGTSKAEQDETDQQNCQLKKYVGENCLLPLKSQKPFSLIRIKINLQDSDDDELVIDAPPLMPTSKKSKLFRGSKCQNKDKKVNITPLEEKNLQISAPEEKNTGKSQLTTQIDDRHTSEPPPLLMETPLDMKNNVVLNPVKTHTSKKGSFGYEKDSYILEEGHKKTLKDSHNEHYVKSQKYFKSFYDTQNKETECPYSLGRSQISCSDERAKDRVLRAQNNRQESTAFADSKVTEWESGNEPAAVDIAPDSGNTMKACPRIPSESTENEAHKKTKQASGNQDMLNYRSTSGPKKRIAHTAKFDVPSSKEIVSSFRGPVPPPATRTGILRAQQQAGQMQAAGKSGQAFAAATSEHRKSAFACPASQTRRKENSFTSNSIQLDMALSKENPSGKTCKSHIPVRSIAAFPVKMPKYTVAHRKWTSVTSESSKVPDEVRQRYVSLFVERYLDVCQTKDEALNKAKIEEKAIYERCGSRNMYVNIAVNTLKKLREQAMSGSGNSETTGFQKCEKKNVLTGVTLYRHLRNHLLTEEQLRENNYPRPNPDKPGCVLLNPCMTKTSVNDASKKICCRCGKIYDVTPSGKHSRVEECYYHFGQVRSHKGKCSGVVFHLSGKPAGRLVQKK</sequence>
<feature type="domain" description="RNA exonuclease 1 homolog-like" evidence="2">
    <location>
        <begin position="524"/>
        <end position="602"/>
    </location>
</feature>
<keyword evidence="4" id="KW-1185">Reference proteome</keyword>
<dbReference type="Bgee" id="ENSOCUG00000021090">
    <property type="expression patterns" value="Expressed in blood and 16 other cell types or tissues"/>
</dbReference>
<feature type="region of interest" description="Disordered" evidence="1">
    <location>
        <begin position="325"/>
        <end position="395"/>
    </location>
</feature>
<feature type="compositionally biased region" description="Basic and acidic residues" evidence="1">
    <location>
        <begin position="53"/>
        <end position="71"/>
    </location>
</feature>
<organism evidence="3 4">
    <name type="scientific">Oryctolagus cuniculus</name>
    <name type="common">Rabbit</name>
    <dbReference type="NCBI Taxonomy" id="9986"/>
    <lineage>
        <taxon>Eukaryota</taxon>
        <taxon>Metazoa</taxon>
        <taxon>Chordata</taxon>
        <taxon>Craniata</taxon>
        <taxon>Vertebrata</taxon>
        <taxon>Euteleostomi</taxon>
        <taxon>Mammalia</taxon>
        <taxon>Eutheria</taxon>
        <taxon>Euarchontoglires</taxon>
        <taxon>Glires</taxon>
        <taxon>Lagomorpha</taxon>
        <taxon>Leporidae</taxon>
        <taxon>Oryctolagus</taxon>
    </lineage>
</organism>
<dbReference type="FunCoup" id="G1TXY6">
    <property type="interactions" value="2119"/>
</dbReference>
<gene>
    <name evidence="3" type="primary">LOC103345755</name>
</gene>
<dbReference type="GeneTree" id="ENSGT00940000165347"/>
<dbReference type="InterPro" id="IPR031736">
    <property type="entry name" value="REXO1-like_dom"/>
</dbReference>
<name>G1TXY6_RABIT</name>
<evidence type="ECO:0000259" key="2">
    <source>
        <dbReference type="Pfam" id="PF15870"/>
    </source>
</evidence>
<dbReference type="Ensembl" id="ENSOCUT00000024811.2">
    <property type="protein sequence ID" value="ENSOCUP00000021944.2"/>
    <property type="gene ID" value="ENSOCUG00000021090.3"/>
</dbReference>
<feature type="domain" description="RNA exonuclease 1 homolog-like" evidence="2">
    <location>
        <begin position="608"/>
        <end position="652"/>
    </location>
</feature>
<reference evidence="3" key="3">
    <citation type="submission" date="2025-09" db="UniProtKB">
        <authorList>
            <consortium name="Ensembl"/>
        </authorList>
    </citation>
    <scope>IDENTIFICATION</scope>
    <source>
        <strain evidence="3">Thorbecke</strain>
    </source>
</reference>
<evidence type="ECO:0000313" key="4">
    <source>
        <dbReference type="Proteomes" id="UP000001811"/>
    </source>
</evidence>
<dbReference type="EMBL" id="AAGW02033231">
    <property type="status" value="NOT_ANNOTATED_CDS"/>
    <property type="molecule type" value="Genomic_DNA"/>
</dbReference>
<reference evidence="3 4" key="1">
    <citation type="journal article" date="2011" name="Nature">
        <title>A high-resolution map of human evolutionary constraint using 29 mammals.</title>
        <authorList>
            <person name="Lindblad-Toh K."/>
            <person name="Garber M."/>
            <person name="Zuk O."/>
            <person name="Lin M.F."/>
            <person name="Parker B.J."/>
            <person name="Washietl S."/>
            <person name="Kheradpour P."/>
            <person name="Ernst J."/>
            <person name="Jordan G."/>
            <person name="Mauceli E."/>
            <person name="Ward L.D."/>
            <person name="Lowe C.B."/>
            <person name="Holloway A.K."/>
            <person name="Clamp M."/>
            <person name="Gnerre S."/>
            <person name="Alfoldi J."/>
            <person name="Beal K."/>
            <person name="Chang J."/>
            <person name="Clawson H."/>
            <person name="Cuff J."/>
            <person name="Di Palma F."/>
            <person name="Fitzgerald S."/>
            <person name="Flicek P."/>
            <person name="Guttman M."/>
            <person name="Hubisz M.J."/>
            <person name="Jaffe D.B."/>
            <person name="Jungreis I."/>
            <person name="Kent W.J."/>
            <person name="Kostka D."/>
            <person name="Lara M."/>
            <person name="Martins A.L."/>
            <person name="Massingham T."/>
            <person name="Moltke I."/>
            <person name="Raney B.J."/>
            <person name="Rasmussen M.D."/>
            <person name="Robinson J."/>
            <person name="Stark A."/>
            <person name="Vilella A.J."/>
            <person name="Wen J."/>
            <person name="Xie X."/>
            <person name="Zody M.C."/>
            <person name="Baldwin J."/>
            <person name="Bloom T."/>
            <person name="Chin C.W."/>
            <person name="Heiman D."/>
            <person name="Nicol R."/>
            <person name="Nusbaum C."/>
            <person name="Young S."/>
            <person name="Wilkinson J."/>
            <person name="Worley K.C."/>
            <person name="Kovar C.L."/>
            <person name="Muzny D.M."/>
            <person name="Gibbs R.A."/>
            <person name="Cree A."/>
            <person name="Dihn H.H."/>
            <person name="Fowler G."/>
            <person name="Jhangiani S."/>
            <person name="Joshi V."/>
            <person name="Lee S."/>
            <person name="Lewis L.R."/>
            <person name="Nazareth L.V."/>
            <person name="Okwuonu G."/>
            <person name="Santibanez J."/>
            <person name="Warren W.C."/>
            <person name="Mardis E.R."/>
            <person name="Weinstock G.M."/>
            <person name="Wilson R.K."/>
            <person name="Delehaunty K."/>
            <person name="Dooling D."/>
            <person name="Fronik C."/>
            <person name="Fulton L."/>
            <person name="Fulton B."/>
            <person name="Graves T."/>
            <person name="Minx P."/>
            <person name="Sodergren E."/>
            <person name="Birney E."/>
            <person name="Margulies E.H."/>
            <person name="Herrero J."/>
            <person name="Green E.D."/>
            <person name="Haussler D."/>
            <person name="Siepel A."/>
            <person name="Goldman N."/>
            <person name="Pollard K.S."/>
            <person name="Pedersen J.S."/>
            <person name="Lander E.S."/>
            <person name="Kellis M."/>
        </authorList>
    </citation>
    <scope>NUCLEOTIDE SEQUENCE [LARGE SCALE GENOMIC DNA]</scope>
    <source>
        <strain evidence="3 4">Thorbecke inbred</strain>
    </source>
</reference>
<feature type="compositionally biased region" description="Polar residues" evidence="1">
    <location>
        <begin position="39"/>
        <end position="52"/>
    </location>
</feature>
<proteinExistence type="predicted"/>
<feature type="compositionally biased region" description="Polar residues" evidence="1">
    <location>
        <begin position="375"/>
        <end position="390"/>
    </location>
</feature>
<accession>G1TXY6</accession>
<dbReference type="Pfam" id="PF15870">
    <property type="entry name" value="EloA-BP1"/>
    <property type="match status" value="2"/>
</dbReference>
<dbReference type="HOGENOM" id="CLU_022453_5_0_1"/>
<dbReference type="EMBL" id="AAGW02033232">
    <property type="status" value="NOT_ANNOTATED_CDS"/>
    <property type="molecule type" value="Genomic_DNA"/>
</dbReference>
<feature type="region of interest" description="Disordered" evidence="1">
    <location>
        <begin position="189"/>
        <end position="226"/>
    </location>
</feature>
<dbReference type="Proteomes" id="UP000001811">
    <property type="component" value="Chromosome 1"/>
</dbReference>
<reference evidence="3" key="2">
    <citation type="submission" date="2025-08" db="UniProtKB">
        <authorList>
            <consortium name="Ensembl"/>
        </authorList>
    </citation>
    <scope>IDENTIFICATION</scope>
    <source>
        <strain evidence="3">Thorbecke</strain>
    </source>
</reference>
<feature type="region of interest" description="Disordered" evidence="1">
    <location>
        <begin position="39"/>
        <end position="71"/>
    </location>
</feature>
<feature type="compositionally biased region" description="Basic and acidic residues" evidence="1">
    <location>
        <begin position="189"/>
        <end position="202"/>
    </location>
</feature>
<dbReference type="AlphaFoldDB" id="G1TXY6"/>
<dbReference type="PaxDb" id="9986-ENSOCUP00000017968"/>
<dbReference type="InParanoid" id="G1TXY6"/>
<dbReference type="eggNOG" id="KOG2248">
    <property type="taxonomic scope" value="Eukaryota"/>
</dbReference>
<protein>
    <recommendedName>
        <fullName evidence="2">RNA exonuclease 1 homolog-like domain-containing protein</fullName>
    </recommendedName>
</protein>
<evidence type="ECO:0000313" key="3">
    <source>
        <dbReference type="Ensembl" id="ENSOCUP00000021944.2"/>
    </source>
</evidence>
<dbReference type="STRING" id="9986.ENSOCUP00000021944"/>